<dbReference type="EMBL" id="JAUYVH010000002">
    <property type="protein sequence ID" value="MDQ9169751.1"/>
    <property type="molecule type" value="Genomic_DNA"/>
</dbReference>
<evidence type="ECO:0000313" key="3">
    <source>
        <dbReference type="Proteomes" id="UP001225596"/>
    </source>
</evidence>
<name>A0ABU1BL90_9BURK</name>
<reference evidence="2 3" key="1">
    <citation type="submission" date="2023-08" db="EMBL/GenBank/DDBJ databases">
        <title>Oxalobacteraceae gen .nov., isolated from river sludge outside the plant.</title>
        <authorList>
            <person name="Zhao S.Y."/>
        </authorList>
    </citation>
    <scope>NUCLEOTIDE SEQUENCE [LARGE SCALE GENOMIC DNA]</scope>
    <source>
        <strain evidence="2 3">R-40</strain>
    </source>
</reference>
<gene>
    <name evidence="2" type="ORF">Q8A64_04925</name>
</gene>
<sequence>MGDPKRKIKIYTALSHADKKSFGSSFTIAPAMACISCAARIAYMVIYYF</sequence>
<keyword evidence="1" id="KW-1133">Transmembrane helix</keyword>
<protein>
    <submittedName>
        <fullName evidence="2">Uncharacterized protein</fullName>
    </submittedName>
</protein>
<keyword evidence="1" id="KW-0812">Transmembrane</keyword>
<organism evidence="2 3">
    <name type="scientific">Keguizhuia sedimenti</name>
    <dbReference type="NCBI Taxonomy" id="3064264"/>
    <lineage>
        <taxon>Bacteria</taxon>
        <taxon>Pseudomonadati</taxon>
        <taxon>Pseudomonadota</taxon>
        <taxon>Betaproteobacteria</taxon>
        <taxon>Burkholderiales</taxon>
        <taxon>Oxalobacteraceae</taxon>
        <taxon>Keguizhuia</taxon>
    </lineage>
</organism>
<keyword evidence="1" id="KW-0472">Membrane</keyword>
<keyword evidence="3" id="KW-1185">Reference proteome</keyword>
<dbReference type="Proteomes" id="UP001225596">
    <property type="component" value="Unassembled WGS sequence"/>
</dbReference>
<evidence type="ECO:0000313" key="2">
    <source>
        <dbReference type="EMBL" id="MDQ9169751.1"/>
    </source>
</evidence>
<comment type="caution">
    <text evidence="2">The sequence shown here is derived from an EMBL/GenBank/DDBJ whole genome shotgun (WGS) entry which is preliminary data.</text>
</comment>
<feature type="transmembrane region" description="Helical" evidence="1">
    <location>
        <begin position="21"/>
        <end position="46"/>
    </location>
</feature>
<dbReference type="RefSeq" id="WP_338435684.1">
    <property type="nucleotide sequence ID" value="NZ_JAUYVH010000002.1"/>
</dbReference>
<accession>A0ABU1BL90</accession>
<proteinExistence type="predicted"/>
<evidence type="ECO:0000256" key="1">
    <source>
        <dbReference type="SAM" id="Phobius"/>
    </source>
</evidence>